<accession>A0A9N9W4Y8</accession>
<dbReference type="InterPro" id="IPR050425">
    <property type="entry name" value="NAD(P)_dehydrat-like"/>
</dbReference>
<comment type="caution">
    <text evidence="4">The sequence shown here is derived from an EMBL/GenBank/DDBJ whole genome shotgun (WGS) entry which is preliminary data.</text>
</comment>
<evidence type="ECO:0000313" key="4">
    <source>
        <dbReference type="EMBL" id="CAH0043436.1"/>
    </source>
</evidence>
<evidence type="ECO:0000313" key="5">
    <source>
        <dbReference type="Proteomes" id="UP000775872"/>
    </source>
</evidence>
<protein>
    <recommendedName>
        <fullName evidence="3">NAD-dependent epimerase/dehydratase domain-containing protein</fullName>
    </recommendedName>
</protein>
<name>A0A9N9W4Y8_9HYPO</name>
<dbReference type="PANTHER" id="PTHR10366">
    <property type="entry name" value="NAD DEPENDENT EPIMERASE/DEHYDRATASE"/>
    <property type="match status" value="1"/>
</dbReference>
<reference evidence="5" key="1">
    <citation type="submission" date="2019-06" db="EMBL/GenBank/DDBJ databases">
        <authorList>
            <person name="Broberg M."/>
        </authorList>
    </citation>
    <scope>NUCLEOTIDE SEQUENCE [LARGE SCALE GENOMIC DNA]</scope>
</reference>
<dbReference type="Pfam" id="PF01370">
    <property type="entry name" value="Epimerase"/>
    <property type="match status" value="1"/>
</dbReference>
<comment type="similarity">
    <text evidence="2">Belongs to the NAD(P)-dependent epimerase/dehydratase family. Dihydroflavonol-4-reductase subfamily.</text>
</comment>
<dbReference type="EMBL" id="CABFOC020000003">
    <property type="protein sequence ID" value="CAH0043436.1"/>
    <property type="molecule type" value="Genomic_DNA"/>
</dbReference>
<keyword evidence="1" id="KW-0560">Oxidoreductase</keyword>
<dbReference type="Proteomes" id="UP000775872">
    <property type="component" value="Unassembled WGS sequence"/>
</dbReference>
<dbReference type="OrthoDB" id="2735536at2759"/>
<keyword evidence="5" id="KW-1185">Reference proteome</keyword>
<dbReference type="SUPFAM" id="SSF51735">
    <property type="entry name" value="NAD(P)-binding Rossmann-fold domains"/>
    <property type="match status" value="1"/>
</dbReference>
<reference evidence="4 5" key="2">
    <citation type="submission" date="2021-10" db="EMBL/GenBank/DDBJ databases">
        <authorList>
            <person name="Piombo E."/>
        </authorList>
    </citation>
    <scope>NUCLEOTIDE SEQUENCE [LARGE SCALE GENOMIC DNA]</scope>
</reference>
<dbReference type="GO" id="GO:0016616">
    <property type="term" value="F:oxidoreductase activity, acting on the CH-OH group of donors, NAD or NADP as acceptor"/>
    <property type="evidence" value="ECO:0007669"/>
    <property type="project" value="TreeGrafter"/>
</dbReference>
<sequence>MASLIALFSNHIKITGVSGHIGCRVLTEALASGHQVRAVLRKESQMAKIQALASVQPYLSQLELVLIPDVTVPGAFDTAADGLWAIIHVASPTFSGFGEVNVSEFCSTSWRVTQSVLDFAAKTPSVKRVVITSSISAIIPFFDTAEHDTSGFYTNQSPISIGGIESWPDQAPENVAYVLSKIYVADCVRKYVQSNEPKLHFSVVNVLPGTTVGPNELASTPRELLVGSNMVVMGPLLGIKFAPIPSVVSHVDDVAFAHLKTLNLDISPGDIFSLLPVFNSKADPTLFKWDDAVNIVREEFPEATNCGMFPFGGTVPVVQVLADSTEDEKMLGRKFKGYREAVIDVVRQYLKLAAK</sequence>
<dbReference type="PANTHER" id="PTHR10366:SF564">
    <property type="entry name" value="STEROL-4-ALPHA-CARBOXYLATE 3-DEHYDROGENASE, DECARBOXYLATING"/>
    <property type="match status" value="1"/>
</dbReference>
<dbReference type="InterPro" id="IPR001509">
    <property type="entry name" value="Epimerase_deHydtase"/>
</dbReference>
<gene>
    <name evidence="4" type="ORF">CSOL1703_00009367</name>
</gene>
<dbReference type="InterPro" id="IPR036291">
    <property type="entry name" value="NAD(P)-bd_dom_sf"/>
</dbReference>
<dbReference type="Gene3D" id="3.40.50.720">
    <property type="entry name" value="NAD(P)-binding Rossmann-like Domain"/>
    <property type="match status" value="1"/>
</dbReference>
<organism evidence="4 5">
    <name type="scientific">Clonostachys solani</name>
    <dbReference type="NCBI Taxonomy" id="160281"/>
    <lineage>
        <taxon>Eukaryota</taxon>
        <taxon>Fungi</taxon>
        <taxon>Dikarya</taxon>
        <taxon>Ascomycota</taxon>
        <taxon>Pezizomycotina</taxon>
        <taxon>Sordariomycetes</taxon>
        <taxon>Hypocreomycetidae</taxon>
        <taxon>Hypocreales</taxon>
        <taxon>Bionectriaceae</taxon>
        <taxon>Clonostachys</taxon>
    </lineage>
</organism>
<evidence type="ECO:0000256" key="1">
    <source>
        <dbReference type="ARBA" id="ARBA00023002"/>
    </source>
</evidence>
<proteinExistence type="inferred from homology"/>
<evidence type="ECO:0000259" key="3">
    <source>
        <dbReference type="Pfam" id="PF01370"/>
    </source>
</evidence>
<dbReference type="AlphaFoldDB" id="A0A9N9W4Y8"/>
<evidence type="ECO:0000256" key="2">
    <source>
        <dbReference type="ARBA" id="ARBA00023445"/>
    </source>
</evidence>
<feature type="domain" description="NAD-dependent epimerase/dehydratase" evidence="3">
    <location>
        <begin position="14"/>
        <end position="218"/>
    </location>
</feature>